<proteinExistence type="predicted"/>
<dbReference type="SUPFAM" id="SSF53098">
    <property type="entry name" value="Ribonuclease H-like"/>
    <property type="match status" value="1"/>
</dbReference>
<gene>
    <name evidence="3" type="ORF">CYMTET_11410</name>
</gene>
<accession>A0AAE0GML5</accession>
<sequence length="772" mass="87000">MLVEDYSSESDSGFDISELEENTNTTTPLRPVHLHDSSDREDTHDREPSRLELAYARTRAQPLTNAFDQFKRKRNSQQHADGELPQQPALAAHERERAPLKKPPSGTKRAGGGARTTKEPKIEPSKRITQFPNQCLRVSAGKLFCGCCKETLSLLKQSVKIHVLSAKHLGAKEKFLLQRQDDDHVRDVLVEYFKEHDDEATANLDPEVHLYRYRVTEGLLYAGVPIMKSDYLRPLLERAGVKLTSSQHLRYYITKIEALEFQTLQAELQDESIFLMFDGTRRLGEALNAVARFCNRDFELVQRLVQFVTLESSPDNIALSSTLTNLVARDLGLPFEAISGWGRDSVKVNGTAVTRLLITFPNSTDLLCICHTLNNAGDHTGFPEKREFMTAWLTLVQNNNSAKKLWQAFTSHVMVGFSNIRWWSRQEVENELALNFNFVPTFLHNLNEQGIGDATTRRMRDIYEANPLLLEVSFATGYDGLSSMLTTTYSMEGDRLEILLVYRRVESLRQFGRTLETDSSNRGILPNVDAVIRRSMEVKVGTILHKEFAGHGVFKGRVSKIDRTDPTELVYDITYDDGDSETMQLAEIRPCLDVSADPMRKYAVTELLGAYKYLEKRLTGECDRSYDCTQTYLVYEVAQLFDPSFLLENAVDAAAVQRLAAITPVARAAGGKLVSALEGELPKYQAAAVGFTCDHGDVAAFTDTVLAWWKRNSSELPNWSMGARIVFSLSPNSCACERVFSLLKDMFGDAQDSCLADYLQAALMLRYNKRVL</sequence>
<organism evidence="3 4">
    <name type="scientific">Cymbomonas tetramitiformis</name>
    <dbReference type="NCBI Taxonomy" id="36881"/>
    <lineage>
        <taxon>Eukaryota</taxon>
        <taxon>Viridiplantae</taxon>
        <taxon>Chlorophyta</taxon>
        <taxon>Pyramimonadophyceae</taxon>
        <taxon>Pyramimonadales</taxon>
        <taxon>Pyramimonadaceae</taxon>
        <taxon>Cymbomonas</taxon>
    </lineage>
</organism>
<keyword evidence="4" id="KW-1185">Reference proteome</keyword>
<reference evidence="3 4" key="1">
    <citation type="journal article" date="2015" name="Genome Biol. Evol.">
        <title>Comparative Genomics of a Bacterivorous Green Alga Reveals Evolutionary Causalities and Consequences of Phago-Mixotrophic Mode of Nutrition.</title>
        <authorList>
            <person name="Burns J.A."/>
            <person name="Paasch A."/>
            <person name="Narechania A."/>
            <person name="Kim E."/>
        </authorList>
    </citation>
    <scope>NUCLEOTIDE SEQUENCE [LARGE SCALE GENOMIC DNA]</scope>
    <source>
        <strain evidence="3 4">PLY_AMNH</strain>
    </source>
</reference>
<name>A0AAE0GML5_9CHLO</name>
<dbReference type="GO" id="GO:0046983">
    <property type="term" value="F:protein dimerization activity"/>
    <property type="evidence" value="ECO:0007669"/>
    <property type="project" value="InterPro"/>
</dbReference>
<dbReference type="AlphaFoldDB" id="A0AAE0GML5"/>
<dbReference type="InterPro" id="IPR008906">
    <property type="entry name" value="HATC_C_dom"/>
</dbReference>
<evidence type="ECO:0000259" key="2">
    <source>
        <dbReference type="Pfam" id="PF05699"/>
    </source>
</evidence>
<feature type="compositionally biased region" description="Basic and acidic residues" evidence="1">
    <location>
        <begin position="33"/>
        <end position="50"/>
    </location>
</feature>
<evidence type="ECO:0000313" key="4">
    <source>
        <dbReference type="Proteomes" id="UP001190700"/>
    </source>
</evidence>
<feature type="region of interest" description="Disordered" evidence="1">
    <location>
        <begin position="92"/>
        <end position="121"/>
    </location>
</feature>
<evidence type="ECO:0000256" key="1">
    <source>
        <dbReference type="SAM" id="MobiDB-lite"/>
    </source>
</evidence>
<dbReference type="Proteomes" id="UP001190700">
    <property type="component" value="Unassembled WGS sequence"/>
</dbReference>
<dbReference type="EMBL" id="LGRX02004269">
    <property type="protein sequence ID" value="KAK3280767.1"/>
    <property type="molecule type" value="Genomic_DNA"/>
</dbReference>
<dbReference type="InterPro" id="IPR012337">
    <property type="entry name" value="RNaseH-like_sf"/>
</dbReference>
<evidence type="ECO:0000313" key="3">
    <source>
        <dbReference type="EMBL" id="KAK3280767.1"/>
    </source>
</evidence>
<feature type="domain" description="HAT C-terminal dimerisation" evidence="2">
    <location>
        <begin position="705"/>
        <end position="767"/>
    </location>
</feature>
<comment type="caution">
    <text evidence="3">The sequence shown here is derived from an EMBL/GenBank/DDBJ whole genome shotgun (WGS) entry which is preliminary data.</text>
</comment>
<feature type="region of interest" description="Disordered" evidence="1">
    <location>
        <begin position="1"/>
        <end position="55"/>
    </location>
</feature>
<dbReference type="Pfam" id="PF05699">
    <property type="entry name" value="Dimer_Tnp_hAT"/>
    <property type="match status" value="1"/>
</dbReference>
<protein>
    <recommendedName>
        <fullName evidence="2">HAT C-terminal dimerisation domain-containing protein</fullName>
    </recommendedName>
</protein>